<dbReference type="PANTHER" id="PTHR30093:SF47">
    <property type="entry name" value="TYPE IV PILUS NON-CORE MINOR PILIN PILE"/>
    <property type="match status" value="1"/>
</dbReference>
<keyword evidence="1" id="KW-0488">Methylation</keyword>
<dbReference type="SUPFAM" id="SSF54523">
    <property type="entry name" value="Pili subunits"/>
    <property type="match status" value="1"/>
</dbReference>
<dbReference type="PRINTS" id="PR00813">
    <property type="entry name" value="BCTERIALGSPG"/>
</dbReference>
<keyword evidence="2" id="KW-1133">Transmembrane helix</keyword>
<name>A0ABW3F0G5_9PROT</name>
<keyword evidence="2" id="KW-0812">Transmembrane</keyword>
<dbReference type="InterPro" id="IPR000983">
    <property type="entry name" value="Bac_GSPG_pilin"/>
</dbReference>
<reference evidence="4" key="1">
    <citation type="journal article" date="2019" name="Int. J. Syst. Evol. Microbiol.">
        <title>The Global Catalogue of Microorganisms (GCM) 10K type strain sequencing project: providing services to taxonomists for standard genome sequencing and annotation.</title>
        <authorList>
            <consortium name="The Broad Institute Genomics Platform"/>
            <consortium name="The Broad Institute Genome Sequencing Center for Infectious Disease"/>
            <person name="Wu L."/>
            <person name="Ma J."/>
        </authorList>
    </citation>
    <scope>NUCLEOTIDE SEQUENCE [LARGE SCALE GENOMIC DNA]</scope>
    <source>
        <strain evidence="4">CCUG 58412</strain>
    </source>
</reference>
<feature type="transmembrane region" description="Helical" evidence="2">
    <location>
        <begin position="21"/>
        <end position="43"/>
    </location>
</feature>
<dbReference type="RefSeq" id="WP_379054400.1">
    <property type="nucleotide sequence ID" value="NZ_JBHTKB010000001.1"/>
</dbReference>
<dbReference type="InterPro" id="IPR012902">
    <property type="entry name" value="N_methyl_site"/>
</dbReference>
<dbReference type="NCBIfam" id="TIGR02532">
    <property type="entry name" value="IV_pilin_GFxxxE"/>
    <property type="match status" value="1"/>
</dbReference>
<accession>A0ABW3F0G5</accession>
<dbReference type="EMBL" id="JBHTKB010000001">
    <property type="protein sequence ID" value="MFD0911927.1"/>
    <property type="molecule type" value="Genomic_DNA"/>
</dbReference>
<dbReference type="InterPro" id="IPR045584">
    <property type="entry name" value="Pilin-like"/>
</dbReference>
<keyword evidence="4" id="KW-1185">Reference proteome</keyword>
<keyword evidence="2" id="KW-0472">Membrane</keyword>
<dbReference type="Pfam" id="PF07963">
    <property type="entry name" value="N_methyl"/>
    <property type="match status" value="1"/>
</dbReference>
<dbReference type="Proteomes" id="UP001597128">
    <property type="component" value="Unassembled WGS sequence"/>
</dbReference>
<evidence type="ECO:0000256" key="1">
    <source>
        <dbReference type="ARBA" id="ARBA00022481"/>
    </source>
</evidence>
<gene>
    <name evidence="3" type="ORF">ACFQ1Z_00070</name>
</gene>
<organism evidence="3 4">
    <name type="scientific">Methylophilus luteus</name>
    <dbReference type="NCBI Taxonomy" id="640108"/>
    <lineage>
        <taxon>Bacteria</taxon>
        <taxon>Pseudomonadati</taxon>
        <taxon>Pseudomonadota</taxon>
        <taxon>Betaproteobacteria</taxon>
        <taxon>Nitrosomonadales</taxon>
        <taxon>Methylophilaceae</taxon>
        <taxon>Methylophilus</taxon>
    </lineage>
</organism>
<dbReference type="Gene3D" id="3.30.700.10">
    <property type="entry name" value="Glycoprotein, Type 4 Pilin"/>
    <property type="match status" value="1"/>
</dbReference>
<sequence length="140" mass="15532">MRNGKFSVARRITGFTRGFNLGFTLVELLVVLSILALLLSLAVPRYFAGVQRAKEQALKQQLATTRKALDEFYSDQGQYPDTLQELVDKRYLDKLPFDAIAERNDTWTITAPELPLVGGVYSLHSGASGQAADGSSYTDW</sequence>
<evidence type="ECO:0000313" key="4">
    <source>
        <dbReference type="Proteomes" id="UP001597128"/>
    </source>
</evidence>
<comment type="caution">
    <text evidence="3">The sequence shown here is derived from an EMBL/GenBank/DDBJ whole genome shotgun (WGS) entry which is preliminary data.</text>
</comment>
<protein>
    <submittedName>
        <fullName evidence="3">Type II secretion system protein</fullName>
    </submittedName>
</protein>
<evidence type="ECO:0000313" key="3">
    <source>
        <dbReference type="EMBL" id="MFD0911927.1"/>
    </source>
</evidence>
<evidence type="ECO:0000256" key="2">
    <source>
        <dbReference type="SAM" id="Phobius"/>
    </source>
</evidence>
<dbReference type="PANTHER" id="PTHR30093">
    <property type="entry name" value="GENERAL SECRETION PATHWAY PROTEIN G"/>
    <property type="match status" value="1"/>
</dbReference>
<proteinExistence type="predicted"/>